<gene>
    <name evidence="5" type="ORF">HGA13_11095</name>
</gene>
<dbReference type="Gene3D" id="2.40.160.210">
    <property type="entry name" value="Acyl-CoA thioesterase, double hotdog domain"/>
    <property type="match status" value="1"/>
</dbReference>
<sequence>MPDLWTDLLACMDLRLRPTAPQTDDDTDAPAPDPQATLSVFEGPNQQLEYHRLFGGQLLAQFLRAAVFACPDKTVKSIHVIFAREGKSDAPVYYVVQPQHRGRSFATLTIVARQKGDVIATALLSMTAFEEGRENQEVGAVPPVPGPEYTVGIGLIPWETRSLTDLGDKAAGPAEYDLWMRTPEVGAELAPALVSYATDLNVIGTVLRPIEGVDHSGNGTEFTSATTSHTLWFHRPFRSDDWLLLRHAGLVMAHGRAYGRGDVLATDGTLVASFAQEALLRFRP</sequence>
<dbReference type="GO" id="GO:0006637">
    <property type="term" value="P:acyl-CoA metabolic process"/>
    <property type="evidence" value="ECO:0007669"/>
    <property type="project" value="InterPro"/>
</dbReference>
<evidence type="ECO:0000313" key="5">
    <source>
        <dbReference type="EMBL" id="NKY33618.1"/>
    </source>
</evidence>
<accession>A0A846XC39</accession>
<evidence type="ECO:0000259" key="4">
    <source>
        <dbReference type="Pfam" id="PF20789"/>
    </source>
</evidence>
<dbReference type="GO" id="GO:0047617">
    <property type="term" value="F:fatty acyl-CoA hydrolase activity"/>
    <property type="evidence" value="ECO:0007669"/>
    <property type="project" value="InterPro"/>
</dbReference>
<proteinExistence type="inferred from homology"/>
<evidence type="ECO:0000256" key="2">
    <source>
        <dbReference type="ARBA" id="ARBA00022801"/>
    </source>
</evidence>
<dbReference type="InterPro" id="IPR003703">
    <property type="entry name" value="Acyl_CoA_thio"/>
</dbReference>
<reference evidence="5 6" key="1">
    <citation type="submission" date="2020-04" db="EMBL/GenBank/DDBJ databases">
        <title>MicrobeNet Type strains.</title>
        <authorList>
            <person name="Nicholson A.C."/>
        </authorList>
    </citation>
    <scope>NUCLEOTIDE SEQUENCE [LARGE SCALE GENOMIC DNA]</scope>
    <source>
        <strain evidence="5 6">DSM 45078</strain>
    </source>
</reference>
<feature type="domain" description="Acyl-CoA thioesterase-like C-terminal" evidence="4">
    <location>
        <begin position="159"/>
        <end position="279"/>
    </location>
</feature>
<comment type="caution">
    <text evidence="5">The sequence shown here is derived from an EMBL/GenBank/DDBJ whole genome shotgun (WGS) entry which is preliminary data.</text>
</comment>
<dbReference type="RefSeq" id="WP_068047482.1">
    <property type="nucleotide sequence ID" value="NZ_JAAXOO010000002.1"/>
</dbReference>
<dbReference type="Pfam" id="PF13622">
    <property type="entry name" value="4HBT_3"/>
    <property type="match status" value="1"/>
</dbReference>
<dbReference type="Pfam" id="PF20789">
    <property type="entry name" value="4HBT_3C"/>
    <property type="match status" value="1"/>
</dbReference>
<dbReference type="EMBL" id="JAAXOO010000002">
    <property type="protein sequence ID" value="NKY33618.1"/>
    <property type="molecule type" value="Genomic_DNA"/>
</dbReference>
<dbReference type="InterPro" id="IPR049449">
    <property type="entry name" value="TesB_ACOT8-like_N"/>
</dbReference>
<dbReference type="InterPro" id="IPR029069">
    <property type="entry name" value="HotDog_dom_sf"/>
</dbReference>
<keyword evidence="6" id="KW-1185">Reference proteome</keyword>
<dbReference type="GO" id="GO:0009062">
    <property type="term" value="P:fatty acid catabolic process"/>
    <property type="evidence" value="ECO:0007669"/>
    <property type="project" value="TreeGrafter"/>
</dbReference>
<dbReference type="SUPFAM" id="SSF54637">
    <property type="entry name" value="Thioesterase/thiol ester dehydrase-isomerase"/>
    <property type="match status" value="2"/>
</dbReference>
<keyword evidence="2" id="KW-0378">Hydrolase</keyword>
<comment type="similarity">
    <text evidence="1">Belongs to the C/M/P thioester hydrolase family.</text>
</comment>
<organism evidence="5 6">
    <name type="scientific">Nocardia speluncae</name>
    <dbReference type="NCBI Taxonomy" id="419477"/>
    <lineage>
        <taxon>Bacteria</taxon>
        <taxon>Bacillati</taxon>
        <taxon>Actinomycetota</taxon>
        <taxon>Actinomycetes</taxon>
        <taxon>Mycobacteriales</taxon>
        <taxon>Nocardiaceae</taxon>
        <taxon>Nocardia</taxon>
    </lineage>
</organism>
<dbReference type="InterPro" id="IPR042171">
    <property type="entry name" value="Acyl-CoA_hotdog"/>
</dbReference>
<protein>
    <submittedName>
        <fullName evidence="5">Acyl-CoA thioesterase II</fullName>
    </submittedName>
</protein>
<name>A0A846XC39_9NOCA</name>
<dbReference type="PANTHER" id="PTHR11066">
    <property type="entry name" value="ACYL-COA THIOESTERASE"/>
    <property type="match status" value="1"/>
</dbReference>
<feature type="domain" description="Acyl-CoA thioesterase-like N-terminal HotDog" evidence="3">
    <location>
        <begin position="52"/>
        <end position="126"/>
    </location>
</feature>
<dbReference type="InterPro" id="IPR049450">
    <property type="entry name" value="ACOT8-like_C"/>
</dbReference>
<dbReference type="CDD" id="cd03445">
    <property type="entry name" value="Thioesterase_II_repeat2"/>
    <property type="match status" value="1"/>
</dbReference>
<evidence type="ECO:0000259" key="3">
    <source>
        <dbReference type="Pfam" id="PF13622"/>
    </source>
</evidence>
<dbReference type="PANTHER" id="PTHR11066:SF34">
    <property type="entry name" value="ACYL-COENZYME A THIOESTERASE 8"/>
    <property type="match status" value="1"/>
</dbReference>
<dbReference type="CDD" id="cd03444">
    <property type="entry name" value="Thioesterase_II_repeat1"/>
    <property type="match status" value="1"/>
</dbReference>
<dbReference type="Proteomes" id="UP000565715">
    <property type="component" value="Unassembled WGS sequence"/>
</dbReference>
<evidence type="ECO:0000313" key="6">
    <source>
        <dbReference type="Proteomes" id="UP000565715"/>
    </source>
</evidence>
<evidence type="ECO:0000256" key="1">
    <source>
        <dbReference type="ARBA" id="ARBA00006538"/>
    </source>
</evidence>
<dbReference type="AlphaFoldDB" id="A0A846XC39"/>